<comment type="caution">
    <text evidence="1">The sequence shown here is derived from an EMBL/GenBank/DDBJ whole genome shotgun (WGS) entry which is preliminary data.</text>
</comment>
<accession>A0A9D9DC10</accession>
<sequence length="50" mass="5805">MRSNAKQRALYQPELILLVAGYAANIFDPLCSQQLKVSGYYELQPQFWKL</sequence>
<organism evidence="1 2">
    <name type="scientific">Candidatus Avisuccinivibrio stercorigallinarum</name>
    <dbReference type="NCBI Taxonomy" id="2840704"/>
    <lineage>
        <taxon>Bacteria</taxon>
        <taxon>Pseudomonadati</taxon>
        <taxon>Pseudomonadota</taxon>
        <taxon>Gammaproteobacteria</taxon>
        <taxon>Aeromonadales</taxon>
        <taxon>Succinivibrionaceae</taxon>
        <taxon>Succinivibrionaceae incertae sedis</taxon>
        <taxon>Candidatus Avisuccinivibrio</taxon>
    </lineage>
</organism>
<dbReference type="AlphaFoldDB" id="A0A9D9DC10"/>
<reference evidence="1" key="1">
    <citation type="submission" date="2020-10" db="EMBL/GenBank/DDBJ databases">
        <authorList>
            <person name="Gilroy R."/>
        </authorList>
    </citation>
    <scope>NUCLEOTIDE SEQUENCE</scope>
    <source>
        <strain evidence="1">17213</strain>
    </source>
</reference>
<reference evidence="1" key="2">
    <citation type="journal article" date="2021" name="PeerJ">
        <title>Extensive microbial diversity within the chicken gut microbiome revealed by metagenomics and culture.</title>
        <authorList>
            <person name="Gilroy R."/>
            <person name="Ravi A."/>
            <person name="Getino M."/>
            <person name="Pursley I."/>
            <person name="Horton D.L."/>
            <person name="Alikhan N.F."/>
            <person name="Baker D."/>
            <person name="Gharbi K."/>
            <person name="Hall N."/>
            <person name="Watson M."/>
            <person name="Adriaenssens E.M."/>
            <person name="Foster-Nyarko E."/>
            <person name="Jarju S."/>
            <person name="Secka A."/>
            <person name="Antonio M."/>
            <person name="Oren A."/>
            <person name="Chaudhuri R.R."/>
            <person name="La Ragione R."/>
            <person name="Hildebrand F."/>
            <person name="Pallen M.J."/>
        </authorList>
    </citation>
    <scope>NUCLEOTIDE SEQUENCE</scope>
    <source>
        <strain evidence="1">17213</strain>
    </source>
</reference>
<gene>
    <name evidence="1" type="ORF">IAB19_04540</name>
</gene>
<evidence type="ECO:0000313" key="1">
    <source>
        <dbReference type="EMBL" id="MBO8415632.1"/>
    </source>
</evidence>
<dbReference type="EMBL" id="JADINH010000097">
    <property type="protein sequence ID" value="MBO8415632.1"/>
    <property type="molecule type" value="Genomic_DNA"/>
</dbReference>
<dbReference type="Proteomes" id="UP000823631">
    <property type="component" value="Unassembled WGS sequence"/>
</dbReference>
<name>A0A9D9DC10_9GAMM</name>
<proteinExistence type="predicted"/>
<evidence type="ECO:0000313" key="2">
    <source>
        <dbReference type="Proteomes" id="UP000823631"/>
    </source>
</evidence>
<protein>
    <submittedName>
        <fullName evidence="1">Uncharacterized protein</fullName>
    </submittedName>
</protein>